<dbReference type="EMBL" id="FMHV01000002">
    <property type="protein sequence ID" value="SCL29064.1"/>
    <property type="molecule type" value="Genomic_DNA"/>
</dbReference>
<dbReference type="Proteomes" id="UP000199413">
    <property type="component" value="Unassembled WGS sequence"/>
</dbReference>
<name>A0A1C6SHU0_9ACTN</name>
<organism evidence="1 2">
    <name type="scientific">Micromonospora rhizosphaerae</name>
    <dbReference type="NCBI Taxonomy" id="568872"/>
    <lineage>
        <taxon>Bacteria</taxon>
        <taxon>Bacillati</taxon>
        <taxon>Actinomycetota</taxon>
        <taxon>Actinomycetes</taxon>
        <taxon>Micromonosporales</taxon>
        <taxon>Micromonosporaceae</taxon>
        <taxon>Micromonospora</taxon>
    </lineage>
</organism>
<proteinExistence type="predicted"/>
<gene>
    <name evidence="1" type="ORF">GA0070624_3812</name>
</gene>
<dbReference type="RefSeq" id="WP_091342877.1">
    <property type="nucleotide sequence ID" value="NZ_FMHV01000002.1"/>
</dbReference>
<evidence type="ECO:0000313" key="1">
    <source>
        <dbReference type="EMBL" id="SCL29064.1"/>
    </source>
</evidence>
<protein>
    <recommendedName>
        <fullName evidence="3">Cysteine dioxygenase type I</fullName>
    </recommendedName>
</protein>
<dbReference type="STRING" id="568872.GA0070624_3812"/>
<dbReference type="OrthoDB" id="4557078at2"/>
<sequence length="217" mass="23683">MMTYAELEREIDRGARPELLRQWVLDVLSDVAQGRRPLRAVRHPLGFTCLPVDRSGPDGICVHAWPAEPPAVRPTTSAMHSHSWDLLSHVLVGRVRNELIEVTEAPADPAWRVYEVRSRGDVDEMAATDRLVTAATATVETHSAGDSYALRAGGFHTSEVDHGEPAVTVALGRTTPGGCDLSLGAVDGRSHRVRRDRCDPAETARMAREIALLVAWG</sequence>
<evidence type="ECO:0000313" key="2">
    <source>
        <dbReference type="Proteomes" id="UP000199413"/>
    </source>
</evidence>
<reference evidence="2" key="1">
    <citation type="submission" date="2016-06" db="EMBL/GenBank/DDBJ databases">
        <authorList>
            <person name="Varghese N."/>
            <person name="Submissions Spin"/>
        </authorList>
    </citation>
    <scope>NUCLEOTIDE SEQUENCE [LARGE SCALE GENOMIC DNA]</scope>
    <source>
        <strain evidence="2">DSM 45431</strain>
    </source>
</reference>
<keyword evidence="2" id="KW-1185">Reference proteome</keyword>
<evidence type="ECO:0008006" key="3">
    <source>
        <dbReference type="Google" id="ProtNLM"/>
    </source>
</evidence>
<accession>A0A1C6SHU0</accession>
<dbReference type="AlphaFoldDB" id="A0A1C6SHU0"/>